<sequence>MENKKQENWEERLEGAKYIGKIIMQGNRTTITLQGIVDEESLMVILGGFHAEEIYSHTEADNLWMGIRANHFAVEIGTIEHNLEYLGLDDLGVTEALHHVEDGIYEGESAQFCLVTGNHKGTRVTTIWLLKDTLKF</sequence>
<name>A0A288TYB3_9CAUD</name>
<gene>
    <name evidence="1" type="ORF">EFP01_171</name>
</gene>
<organism evidence="1 2">
    <name type="scientific">Enterococcus phage EFP01</name>
    <dbReference type="NCBI Taxonomy" id="1926594"/>
    <lineage>
        <taxon>Viruses</taxon>
        <taxon>Duplodnaviria</taxon>
        <taxon>Heunggongvirae</taxon>
        <taxon>Uroviricota</taxon>
        <taxon>Caudoviricetes</taxon>
        <taxon>Herelleviridae</taxon>
        <taxon>Brockvirinae</taxon>
        <taxon>Schiekvirus</taxon>
        <taxon>Schiekvirus EFP01</taxon>
    </lineage>
</organism>
<protein>
    <submittedName>
        <fullName evidence="1">Uncharacterized protein</fullName>
    </submittedName>
</protein>
<evidence type="ECO:0000313" key="1">
    <source>
        <dbReference type="EMBL" id="APZ82098.1"/>
    </source>
</evidence>
<reference evidence="2" key="1">
    <citation type="submission" date="2016-12" db="EMBL/GenBank/DDBJ databases">
        <authorList>
            <person name="Lee J.-H."/>
            <person name="Kim Y.-T."/>
            <person name="Kim J.-H."/>
            <person name="Ryu S.-R."/>
        </authorList>
    </citation>
    <scope>NUCLEOTIDE SEQUENCE [LARGE SCALE GENOMIC DNA]</scope>
</reference>
<dbReference type="Proteomes" id="UP000224269">
    <property type="component" value="Segment"/>
</dbReference>
<accession>A0A288TYB3</accession>
<evidence type="ECO:0000313" key="2">
    <source>
        <dbReference type="Proteomes" id="UP000224269"/>
    </source>
</evidence>
<dbReference type="EMBL" id="KY549443">
    <property type="protein sequence ID" value="APZ82098.1"/>
    <property type="molecule type" value="Genomic_DNA"/>
</dbReference>
<proteinExistence type="predicted"/>
<keyword evidence="2" id="KW-1185">Reference proteome</keyword>